<evidence type="ECO:0000313" key="2">
    <source>
        <dbReference type="EMBL" id="KAA8888597.1"/>
    </source>
</evidence>
<sequence length="64" mass="6125">MSTLLSVMDTVHYIAASAGSSDSGSSDAGDSLSGGGSSTGSLGTGLDLAKVALKLLSLLVGHLS</sequence>
<dbReference type="AlphaFoldDB" id="A0A5N0EGT1"/>
<organism evidence="2 3">
    <name type="scientific">Nocardia colli</name>
    <dbReference type="NCBI Taxonomy" id="2545717"/>
    <lineage>
        <taxon>Bacteria</taxon>
        <taxon>Bacillati</taxon>
        <taxon>Actinomycetota</taxon>
        <taxon>Actinomycetes</taxon>
        <taxon>Mycobacteriales</taxon>
        <taxon>Nocardiaceae</taxon>
        <taxon>Nocardia</taxon>
    </lineage>
</organism>
<feature type="region of interest" description="Disordered" evidence="1">
    <location>
        <begin position="17"/>
        <end position="40"/>
    </location>
</feature>
<reference evidence="2 3" key="1">
    <citation type="submission" date="2019-09" db="EMBL/GenBank/DDBJ databases">
        <authorList>
            <person name="Wang X."/>
        </authorList>
    </citation>
    <scope>NUCLEOTIDE SEQUENCE [LARGE SCALE GENOMIC DNA]</scope>
    <source>
        <strain evidence="2 3">CICC 11023</strain>
    </source>
</reference>
<evidence type="ECO:0000256" key="1">
    <source>
        <dbReference type="SAM" id="MobiDB-lite"/>
    </source>
</evidence>
<name>A0A5N0EGT1_9NOCA</name>
<evidence type="ECO:0000313" key="3">
    <source>
        <dbReference type="Proteomes" id="UP000323876"/>
    </source>
</evidence>
<comment type="caution">
    <text evidence="2">The sequence shown here is derived from an EMBL/GenBank/DDBJ whole genome shotgun (WGS) entry which is preliminary data.</text>
</comment>
<proteinExistence type="predicted"/>
<accession>A0A5N0EGT1</accession>
<feature type="compositionally biased region" description="Low complexity" evidence="1">
    <location>
        <begin position="17"/>
        <end position="31"/>
    </location>
</feature>
<protein>
    <submittedName>
        <fullName evidence="2">Uncharacterized protein</fullName>
    </submittedName>
</protein>
<dbReference type="Proteomes" id="UP000323876">
    <property type="component" value="Unassembled WGS sequence"/>
</dbReference>
<gene>
    <name evidence="2" type="ORF">F3087_16530</name>
</gene>
<dbReference type="RefSeq" id="WP_150402762.1">
    <property type="nucleotide sequence ID" value="NZ_VXLC01000004.1"/>
</dbReference>
<keyword evidence="3" id="KW-1185">Reference proteome</keyword>
<dbReference type="EMBL" id="VXLC01000004">
    <property type="protein sequence ID" value="KAA8888597.1"/>
    <property type="molecule type" value="Genomic_DNA"/>
</dbReference>